<dbReference type="RefSeq" id="WP_313792982.1">
    <property type="nucleotide sequence ID" value="NZ_CP102453.1"/>
</dbReference>
<dbReference type="PANTHER" id="PTHR48081">
    <property type="entry name" value="AB HYDROLASE SUPERFAMILY PROTEIN C4A8.06C"/>
    <property type="match status" value="1"/>
</dbReference>
<gene>
    <name evidence="4" type="ORF">NRE15_11300</name>
</gene>
<dbReference type="GO" id="GO:0016787">
    <property type="term" value="F:hydrolase activity"/>
    <property type="evidence" value="ECO:0007669"/>
    <property type="project" value="UniProtKB-KW"/>
</dbReference>
<dbReference type="Pfam" id="PF07859">
    <property type="entry name" value="Abhydrolase_3"/>
    <property type="match status" value="1"/>
</dbReference>
<dbReference type="Proteomes" id="UP001315967">
    <property type="component" value="Chromosome"/>
</dbReference>
<organism evidence="4 5">
    <name type="scientific">Fundicoccus culcitae</name>
    <dbReference type="NCBI Taxonomy" id="2969821"/>
    <lineage>
        <taxon>Bacteria</taxon>
        <taxon>Bacillati</taxon>
        <taxon>Bacillota</taxon>
        <taxon>Bacilli</taxon>
        <taxon>Lactobacillales</taxon>
        <taxon>Aerococcaceae</taxon>
        <taxon>Fundicoccus</taxon>
    </lineage>
</organism>
<evidence type="ECO:0000256" key="2">
    <source>
        <dbReference type="SAM" id="SignalP"/>
    </source>
</evidence>
<feature type="chain" id="PRO_5045504285" evidence="2">
    <location>
        <begin position="22"/>
        <end position="355"/>
    </location>
</feature>
<keyword evidence="5" id="KW-1185">Reference proteome</keyword>
<dbReference type="Gene3D" id="3.40.50.1820">
    <property type="entry name" value="alpha/beta hydrolase"/>
    <property type="match status" value="1"/>
</dbReference>
<proteinExistence type="predicted"/>
<keyword evidence="1 4" id="KW-0378">Hydrolase</keyword>
<protein>
    <submittedName>
        <fullName evidence="4">Alpha/beta hydrolase</fullName>
    </submittedName>
</protein>
<evidence type="ECO:0000313" key="4">
    <source>
        <dbReference type="EMBL" id="UUX33480.1"/>
    </source>
</evidence>
<keyword evidence="2" id="KW-0732">Signal</keyword>
<dbReference type="EMBL" id="CP102453">
    <property type="protein sequence ID" value="UUX33480.1"/>
    <property type="molecule type" value="Genomic_DNA"/>
</dbReference>
<dbReference type="InterPro" id="IPR050300">
    <property type="entry name" value="GDXG_lipolytic_enzyme"/>
</dbReference>
<dbReference type="InterPro" id="IPR013094">
    <property type="entry name" value="AB_hydrolase_3"/>
</dbReference>
<feature type="signal peptide" evidence="2">
    <location>
        <begin position="1"/>
        <end position="21"/>
    </location>
</feature>
<name>A0ABY5P522_9LACT</name>
<accession>A0ABY5P522</accession>
<dbReference type="InterPro" id="IPR029058">
    <property type="entry name" value="AB_hydrolase_fold"/>
</dbReference>
<dbReference type="PANTHER" id="PTHR48081:SF6">
    <property type="entry name" value="PEPTIDASE S9 PROLYL OLIGOPEPTIDASE CATALYTIC DOMAIN-CONTAINING PROTEIN"/>
    <property type="match status" value="1"/>
</dbReference>
<evidence type="ECO:0000259" key="3">
    <source>
        <dbReference type="Pfam" id="PF07859"/>
    </source>
</evidence>
<feature type="domain" description="Alpha/beta hydrolase fold-3" evidence="3">
    <location>
        <begin position="94"/>
        <end position="303"/>
    </location>
</feature>
<sequence>MKKIGKVLGWVGGLMGGAALAAYATTLVTPKPEAFMIKQLFNRPYGIKNPTMYEAASGRVKVLEDLSFSSHFENSTYDLYLPIDLADNEKLPLVVWLHGGGFVGGDKSQMHEFATYLTARSRVVVATLNYGLAPKNKYPYQLNQLATAICYFKEEPTLAEHLDCSRIIIGGDSAGAQIAGQYVLMQTNDAYRESMGHKQSLETEQIKGFISYCGPLAMSRLATHPHESRMVRYMLHTISRSIIKSREWTQQAELFEASITDHVNSCFPPSYVTDGNTRTFDMQGQAFTQRLKELKVPVVERFFADTDRKVMHEYQFEYLTDDALVCLDETCAFIDEVLQEMKDDNGRSMYLKEIK</sequence>
<evidence type="ECO:0000256" key="1">
    <source>
        <dbReference type="ARBA" id="ARBA00022801"/>
    </source>
</evidence>
<evidence type="ECO:0000313" key="5">
    <source>
        <dbReference type="Proteomes" id="UP001315967"/>
    </source>
</evidence>
<reference evidence="4 5" key="1">
    <citation type="submission" date="2022-08" db="EMBL/GenBank/DDBJ databases">
        <title>Aerococcaceae sp. nov isolated from spoiled eye mask.</title>
        <authorList>
            <person name="Zhou G."/>
            <person name="Xie X.-B."/>
            <person name="Shi Q.-S."/>
            <person name="Wang Y.-S."/>
            <person name="Wen X."/>
            <person name="Peng H."/>
            <person name="Yang X.-J."/>
            <person name="Tao H.-B."/>
            <person name="Huang X.-M."/>
        </authorList>
    </citation>
    <scope>NUCLEOTIDE SEQUENCE [LARGE SCALE GENOMIC DNA]</scope>
    <source>
        <strain evidence="5">DM20194951</strain>
    </source>
</reference>
<dbReference type="SUPFAM" id="SSF53474">
    <property type="entry name" value="alpha/beta-Hydrolases"/>
    <property type="match status" value="1"/>
</dbReference>